<keyword evidence="3" id="KW-0804">Transcription</keyword>
<protein>
    <submittedName>
        <fullName evidence="8">Helix-loop-helix DNA-binding domain-containing protein</fullName>
    </submittedName>
</protein>
<evidence type="ECO:0000313" key="9">
    <source>
        <dbReference type="Proteomes" id="UP000292447"/>
    </source>
</evidence>
<evidence type="ECO:0000256" key="6">
    <source>
        <dbReference type="SAM" id="MobiDB-lite"/>
    </source>
</evidence>
<dbReference type="CDD" id="cd11387">
    <property type="entry name" value="bHLHzip_USF_MITF"/>
    <property type="match status" value="1"/>
</dbReference>
<dbReference type="STRING" id="2163413.A0A4P6XW68"/>
<dbReference type="Gene3D" id="4.10.280.10">
    <property type="entry name" value="Helix-loop-helix DNA-binding domain"/>
    <property type="match status" value="1"/>
</dbReference>
<dbReference type="EMBL" id="CP034461">
    <property type="protein sequence ID" value="QBM90528.1"/>
    <property type="molecule type" value="Genomic_DNA"/>
</dbReference>
<dbReference type="GO" id="GO:0005634">
    <property type="term" value="C:nucleus"/>
    <property type="evidence" value="ECO:0007669"/>
    <property type="project" value="UniProtKB-SubCell"/>
</dbReference>
<evidence type="ECO:0000256" key="4">
    <source>
        <dbReference type="ARBA" id="ARBA00023242"/>
    </source>
</evidence>
<gene>
    <name evidence="8" type="primary">MPUL0F01090</name>
    <name evidence="8" type="ORF">METSCH_F01090</name>
</gene>
<dbReference type="GO" id="GO:0000978">
    <property type="term" value="F:RNA polymerase II cis-regulatory region sequence-specific DNA binding"/>
    <property type="evidence" value="ECO:0007669"/>
    <property type="project" value="TreeGrafter"/>
</dbReference>
<comment type="subcellular location">
    <subcellularLocation>
        <location evidence="1">Nucleus</location>
    </subcellularLocation>
</comment>
<feature type="domain" description="BHLH" evidence="7">
    <location>
        <begin position="305"/>
        <end position="388"/>
    </location>
</feature>
<dbReference type="InterPro" id="IPR051732">
    <property type="entry name" value="USF"/>
</dbReference>
<dbReference type="GO" id="GO:0046983">
    <property type="term" value="F:protein dimerization activity"/>
    <property type="evidence" value="ECO:0007669"/>
    <property type="project" value="InterPro"/>
</dbReference>
<dbReference type="PANTHER" id="PTHR46117:SF3">
    <property type="entry name" value="FI24210P1"/>
    <property type="match status" value="1"/>
</dbReference>
<feature type="region of interest" description="Disordered" evidence="6">
    <location>
        <begin position="273"/>
        <end position="295"/>
    </location>
</feature>
<proteinExistence type="predicted"/>
<dbReference type="PROSITE" id="PS50888">
    <property type="entry name" value="BHLH"/>
    <property type="match status" value="1"/>
</dbReference>
<evidence type="ECO:0000256" key="2">
    <source>
        <dbReference type="ARBA" id="ARBA00023015"/>
    </source>
</evidence>
<reference evidence="9" key="1">
    <citation type="submission" date="2019-03" db="EMBL/GenBank/DDBJ databases">
        <title>Snf2 controls pulcherriminic acid biosynthesis and connects pigmentation and antifungal activity of the yeast Metschnikowia pulcherrima.</title>
        <authorList>
            <person name="Gore-Lloyd D."/>
            <person name="Sumann I."/>
            <person name="Brachmann A.O."/>
            <person name="Schneeberger K."/>
            <person name="Ortiz-Merino R.A."/>
            <person name="Moreno-Beltran M."/>
            <person name="Schlaefli M."/>
            <person name="Kirner P."/>
            <person name="Santos Kron A."/>
            <person name="Wolfe K.H."/>
            <person name="Piel J."/>
            <person name="Ahrens C.H."/>
            <person name="Henk D."/>
            <person name="Freimoser F.M."/>
        </authorList>
    </citation>
    <scope>NUCLEOTIDE SEQUENCE [LARGE SCALE GENOMIC DNA]</scope>
    <source>
        <strain evidence="9">APC 1.2</strain>
    </source>
</reference>
<evidence type="ECO:0000256" key="5">
    <source>
        <dbReference type="SAM" id="Coils"/>
    </source>
</evidence>
<dbReference type="GO" id="GO:0000981">
    <property type="term" value="F:DNA-binding transcription factor activity, RNA polymerase II-specific"/>
    <property type="evidence" value="ECO:0007669"/>
    <property type="project" value="TreeGrafter"/>
</dbReference>
<dbReference type="Proteomes" id="UP000292447">
    <property type="component" value="Chromosome VI"/>
</dbReference>
<dbReference type="InterPro" id="IPR036638">
    <property type="entry name" value="HLH_DNA-bd_sf"/>
</dbReference>
<keyword evidence="5" id="KW-0175">Coiled coil</keyword>
<sequence length="448" mass="50119">MEDFLNDPYEDTKRRINTNNTRYNSDNGQYSDLADLQFTVAPTNSGSQDMRSNYAMPTDPYYNAQNPAVEKDPFLETFDFLGSPTQQAVSPNFVPGNDPWTDNLGDSLYGDRLSLNTDPLNNLDLLVLPENSNSNIKNMLQNGNNANLNMFQSSQYFSPNSRGANFGQLNSIVEDSVSPSYYNNAFSPIQSRHGSVSIPPPLNLYLLQHLLSPQTNTLDGSFDTLKLPYSGSYLNSPPSMSLSHSTGMNLTPSYTLTQNNGHLPHNQNYGMGPSGMGAPTNTHMRKNSDQPGTPKQLTLEEKAKRRREFHNAVERRRRDLIKEKIKVLGFLVPPLLLTPQVCAVQAILKQPSLNTKEMKELLASVRVKEAKPNKAFILQTSVDYIRHLQYVLEQQSARKQELEDAISKLRSSPSPLAVKEELVDPVVKPETSLLPSEFDPDEFFSADI</sequence>
<evidence type="ECO:0000313" key="8">
    <source>
        <dbReference type="EMBL" id="QBM90528.1"/>
    </source>
</evidence>
<evidence type="ECO:0000259" key="7">
    <source>
        <dbReference type="PROSITE" id="PS50888"/>
    </source>
</evidence>
<dbReference type="PANTHER" id="PTHR46117">
    <property type="entry name" value="FI24210P1"/>
    <property type="match status" value="1"/>
</dbReference>
<dbReference type="InterPro" id="IPR011598">
    <property type="entry name" value="bHLH_dom"/>
</dbReference>
<dbReference type="Pfam" id="PF00010">
    <property type="entry name" value="HLH"/>
    <property type="match status" value="1"/>
</dbReference>
<organism evidence="8 9">
    <name type="scientific">Metschnikowia aff. pulcherrima</name>
    <dbReference type="NCBI Taxonomy" id="2163413"/>
    <lineage>
        <taxon>Eukaryota</taxon>
        <taxon>Fungi</taxon>
        <taxon>Dikarya</taxon>
        <taxon>Ascomycota</taxon>
        <taxon>Saccharomycotina</taxon>
        <taxon>Pichiomycetes</taxon>
        <taxon>Metschnikowiaceae</taxon>
        <taxon>Metschnikowia</taxon>
    </lineage>
</organism>
<keyword evidence="9" id="KW-1185">Reference proteome</keyword>
<keyword evidence="8" id="KW-0238">DNA-binding</keyword>
<feature type="coiled-coil region" evidence="5">
    <location>
        <begin position="385"/>
        <end position="412"/>
    </location>
</feature>
<dbReference type="SMART" id="SM00353">
    <property type="entry name" value="HLH"/>
    <property type="match status" value="1"/>
</dbReference>
<dbReference type="SUPFAM" id="SSF47459">
    <property type="entry name" value="HLH, helix-loop-helix DNA-binding domain"/>
    <property type="match status" value="1"/>
</dbReference>
<keyword evidence="2" id="KW-0805">Transcription regulation</keyword>
<accession>A0A4P6XW68</accession>
<evidence type="ECO:0000256" key="1">
    <source>
        <dbReference type="ARBA" id="ARBA00004123"/>
    </source>
</evidence>
<dbReference type="AlphaFoldDB" id="A0A4P6XW68"/>
<evidence type="ECO:0000256" key="3">
    <source>
        <dbReference type="ARBA" id="ARBA00023163"/>
    </source>
</evidence>
<keyword evidence="4" id="KW-0539">Nucleus</keyword>
<name>A0A4P6XW68_9ASCO</name>